<dbReference type="EMBL" id="JAACJJ010000001">
    <property type="protein sequence ID" value="KAF5330903.1"/>
    <property type="molecule type" value="Genomic_DNA"/>
</dbReference>
<gene>
    <name evidence="2" type="ORF">D9619_005551</name>
</gene>
<evidence type="ECO:0000313" key="2">
    <source>
        <dbReference type="EMBL" id="KAF5330903.1"/>
    </source>
</evidence>
<accession>A0A8H5BX25</accession>
<sequence>MPYVGNLCHSTPSQASYLLGVNVGFTLGVSSSVNSDVSTIGHAYGLEDTDPLFAIFRLLLPLFWFKSEPSLSRLKSVRDDAALDKGFPRDQNEDPDEDVESTLESSDARGRAITARGAESFLILRDEALLTADSGPLSRCVGNAGRARGFDGSAGRSWAVVVV</sequence>
<comment type="caution">
    <text evidence="2">The sequence shown here is derived from an EMBL/GenBank/DDBJ whole genome shotgun (WGS) entry which is preliminary data.</text>
</comment>
<dbReference type="AlphaFoldDB" id="A0A8H5BX25"/>
<feature type="region of interest" description="Disordered" evidence="1">
    <location>
        <begin position="84"/>
        <end position="108"/>
    </location>
</feature>
<keyword evidence="3" id="KW-1185">Reference proteome</keyword>
<proteinExistence type="predicted"/>
<evidence type="ECO:0000256" key="1">
    <source>
        <dbReference type="SAM" id="MobiDB-lite"/>
    </source>
</evidence>
<name>A0A8H5BX25_9AGAR</name>
<dbReference type="Proteomes" id="UP000567179">
    <property type="component" value="Unassembled WGS sequence"/>
</dbReference>
<organism evidence="2 3">
    <name type="scientific">Psilocybe cf. subviscida</name>
    <dbReference type="NCBI Taxonomy" id="2480587"/>
    <lineage>
        <taxon>Eukaryota</taxon>
        <taxon>Fungi</taxon>
        <taxon>Dikarya</taxon>
        <taxon>Basidiomycota</taxon>
        <taxon>Agaricomycotina</taxon>
        <taxon>Agaricomycetes</taxon>
        <taxon>Agaricomycetidae</taxon>
        <taxon>Agaricales</taxon>
        <taxon>Agaricineae</taxon>
        <taxon>Strophariaceae</taxon>
        <taxon>Psilocybe</taxon>
    </lineage>
</organism>
<evidence type="ECO:0000313" key="3">
    <source>
        <dbReference type="Proteomes" id="UP000567179"/>
    </source>
</evidence>
<reference evidence="2 3" key="1">
    <citation type="journal article" date="2020" name="ISME J.">
        <title>Uncovering the hidden diversity of litter-decomposition mechanisms in mushroom-forming fungi.</title>
        <authorList>
            <person name="Floudas D."/>
            <person name="Bentzer J."/>
            <person name="Ahren D."/>
            <person name="Johansson T."/>
            <person name="Persson P."/>
            <person name="Tunlid A."/>
        </authorList>
    </citation>
    <scope>NUCLEOTIDE SEQUENCE [LARGE SCALE GENOMIC DNA]</scope>
    <source>
        <strain evidence="2 3">CBS 101986</strain>
    </source>
</reference>
<protein>
    <submittedName>
        <fullName evidence="2">Uncharacterized protein</fullName>
    </submittedName>
</protein>